<dbReference type="Proteomes" id="UP000655420">
    <property type="component" value="Unassembled WGS sequence"/>
</dbReference>
<dbReference type="SUPFAM" id="SSF52821">
    <property type="entry name" value="Rhodanese/Cell cycle control phosphatase"/>
    <property type="match status" value="1"/>
</dbReference>
<evidence type="ECO:0000313" key="3">
    <source>
        <dbReference type="Proteomes" id="UP000655420"/>
    </source>
</evidence>
<evidence type="ECO:0000313" key="2">
    <source>
        <dbReference type="EMBL" id="MBK0400011.1"/>
    </source>
</evidence>
<organism evidence="2 3">
    <name type="scientific">Thermohalobaculum xanthum</name>
    <dbReference type="NCBI Taxonomy" id="2753746"/>
    <lineage>
        <taxon>Bacteria</taxon>
        <taxon>Pseudomonadati</taxon>
        <taxon>Pseudomonadota</taxon>
        <taxon>Alphaproteobacteria</taxon>
        <taxon>Rhodobacterales</taxon>
        <taxon>Paracoccaceae</taxon>
        <taxon>Thermohalobaculum</taxon>
    </lineage>
</organism>
<protein>
    <submittedName>
        <fullName evidence="2">Rhodanese-like domain-containing protein</fullName>
    </submittedName>
</protein>
<dbReference type="Pfam" id="PF00581">
    <property type="entry name" value="Rhodanese"/>
    <property type="match status" value="1"/>
</dbReference>
<dbReference type="EMBL" id="JAEHHL010000007">
    <property type="protein sequence ID" value="MBK0400011.1"/>
    <property type="molecule type" value="Genomic_DNA"/>
</dbReference>
<gene>
    <name evidence="2" type="ORF">H0I76_12500</name>
</gene>
<dbReference type="Gene3D" id="3.40.250.10">
    <property type="entry name" value="Rhodanese-like domain"/>
    <property type="match status" value="1"/>
</dbReference>
<dbReference type="PROSITE" id="PS50206">
    <property type="entry name" value="RHODANESE_3"/>
    <property type="match status" value="1"/>
</dbReference>
<comment type="caution">
    <text evidence="2">The sequence shown here is derived from an EMBL/GenBank/DDBJ whole genome shotgun (WGS) entry which is preliminary data.</text>
</comment>
<accession>A0A8J7M813</accession>
<keyword evidence="3" id="KW-1185">Reference proteome</keyword>
<dbReference type="InterPro" id="IPR001763">
    <property type="entry name" value="Rhodanese-like_dom"/>
</dbReference>
<dbReference type="RefSeq" id="WP_200610295.1">
    <property type="nucleotide sequence ID" value="NZ_JAEHHL010000007.1"/>
</dbReference>
<feature type="domain" description="Rhodanese" evidence="1">
    <location>
        <begin position="23"/>
        <end position="138"/>
    </location>
</feature>
<proteinExistence type="predicted"/>
<dbReference type="InterPro" id="IPR036873">
    <property type="entry name" value="Rhodanese-like_dom_sf"/>
</dbReference>
<dbReference type="AlphaFoldDB" id="A0A8J7M813"/>
<sequence>MAEQAGVTVDAVDPDHAWRLLEGDPTAQLIDVRTRAEWSFVGLPDLSTLGRQVWPIEWLTFPAMAPNPDFLDAVAEALDRNEEGMPSRLFFICRSGARSLSAARAVAEAFGAKTGLARCTNVAEGFEGDLDASGHRGAVNGWKMRGLPWRQN</sequence>
<evidence type="ECO:0000259" key="1">
    <source>
        <dbReference type="PROSITE" id="PS50206"/>
    </source>
</evidence>
<name>A0A8J7M813_9RHOB</name>
<reference evidence="2" key="1">
    <citation type="submission" date="2020-12" db="EMBL/GenBank/DDBJ databases">
        <title>Bacterial taxonomy.</title>
        <authorList>
            <person name="Pan X."/>
        </authorList>
    </citation>
    <scope>NUCLEOTIDE SEQUENCE</scope>
    <source>
        <strain evidence="2">M0105</strain>
    </source>
</reference>